<proteinExistence type="predicted"/>
<name>A0A284RVC3_ARMOS</name>
<accession>A0A284RVC3</accession>
<dbReference type="Proteomes" id="UP000219338">
    <property type="component" value="Unassembled WGS sequence"/>
</dbReference>
<dbReference type="STRING" id="47428.A0A284RVC3"/>
<keyword evidence="2" id="KW-1185">Reference proteome</keyword>
<dbReference type="OrthoDB" id="5570013at2759"/>
<dbReference type="AlphaFoldDB" id="A0A284RVC3"/>
<sequence length="181" mass="19723">MTSKHNVLLLPKSAPFSIPVLEAVLTNITQLASVTAQEDFDGVIITNARSCEAWDKANGITREDFLDSDFTIPNSYTVRECIRGQGWTSTGSGGGFPAVGQRYSAHTSFDQPLNPETLFLLSQGSLSSGAVKVATFPTLKDDVRVGLAILHYRQKVLARICLLQRREGENGVARFTLTHTP</sequence>
<organism evidence="1 2">
    <name type="scientific">Armillaria ostoyae</name>
    <name type="common">Armillaria root rot fungus</name>
    <dbReference type="NCBI Taxonomy" id="47428"/>
    <lineage>
        <taxon>Eukaryota</taxon>
        <taxon>Fungi</taxon>
        <taxon>Dikarya</taxon>
        <taxon>Basidiomycota</taxon>
        <taxon>Agaricomycotina</taxon>
        <taxon>Agaricomycetes</taxon>
        <taxon>Agaricomycetidae</taxon>
        <taxon>Agaricales</taxon>
        <taxon>Marasmiineae</taxon>
        <taxon>Physalacriaceae</taxon>
        <taxon>Armillaria</taxon>
    </lineage>
</organism>
<protein>
    <submittedName>
        <fullName evidence="1">Uncharacterized protein</fullName>
    </submittedName>
</protein>
<evidence type="ECO:0000313" key="2">
    <source>
        <dbReference type="Proteomes" id="UP000219338"/>
    </source>
</evidence>
<reference evidence="2" key="1">
    <citation type="journal article" date="2017" name="Nat. Ecol. Evol.">
        <title>Genome expansion and lineage-specific genetic innovations in the forest pathogenic fungi Armillaria.</title>
        <authorList>
            <person name="Sipos G."/>
            <person name="Prasanna A.N."/>
            <person name="Walter M.C."/>
            <person name="O'Connor E."/>
            <person name="Balint B."/>
            <person name="Krizsan K."/>
            <person name="Kiss B."/>
            <person name="Hess J."/>
            <person name="Varga T."/>
            <person name="Slot J."/>
            <person name="Riley R."/>
            <person name="Boka B."/>
            <person name="Rigling D."/>
            <person name="Barry K."/>
            <person name="Lee J."/>
            <person name="Mihaltcheva S."/>
            <person name="LaButti K."/>
            <person name="Lipzen A."/>
            <person name="Waldron R."/>
            <person name="Moloney N.M."/>
            <person name="Sperisen C."/>
            <person name="Kredics L."/>
            <person name="Vagvoelgyi C."/>
            <person name="Patrignani A."/>
            <person name="Fitzpatrick D."/>
            <person name="Nagy I."/>
            <person name="Doyle S."/>
            <person name="Anderson J.B."/>
            <person name="Grigoriev I.V."/>
            <person name="Gueldener U."/>
            <person name="Muensterkoetter M."/>
            <person name="Nagy L.G."/>
        </authorList>
    </citation>
    <scope>NUCLEOTIDE SEQUENCE [LARGE SCALE GENOMIC DNA]</scope>
    <source>
        <strain evidence="2">C18/9</strain>
    </source>
</reference>
<dbReference type="EMBL" id="FUEG01000018">
    <property type="protein sequence ID" value="SJL12708.1"/>
    <property type="molecule type" value="Genomic_DNA"/>
</dbReference>
<evidence type="ECO:0000313" key="1">
    <source>
        <dbReference type="EMBL" id="SJL12708.1"/>
    </source>
</evidence>
<gene>
    <name evidence="1" type="ORF">ARMOST_16139</name>
</gene>